<dbReference type="Gene3D" id="3.90.700.10">
    <property type="entry name" value="Succinate dehydrogenase/fumarate reductase flavoprotein, catalytic domain"/>
    <property type="match status" value="1"/>
</dbReference>
<reference evidence="12 13" key="1">
    <citation type="journal article" date="2016" name="Microb. Cell Fact.">
        <title>Dissection of exopolysaccharide biosynthesis in Kozakia baliensis.</title>
        <authorList>
            <person name="Brandt J.U."/>
            <person name="Jakob F."/>
            <person name="Behr J."/>
            <person name="Geissler A.J."/>
            <person name="Vogel R.F."/>
        </authorList>
    </citation>
    <scope>NUCLEOTIDE SEQUENCE [LARGE SCALE GENOMIC DNA]</scope>
    <source>
        <strain evidence="12 13">DSM 14400</strain>
    </source>
</reference>
<evidence type="ECO:0000259" key="11">
    <source>
        <dbReference type="Pfam" id="PF02910"/>
    </source>
</evidence>
<sequence length="494" mass="51394">MSAEMLTRYAGWPVIAGAGLAGLSTALHLDGPCVVLSPSPLGENAASSLAQGGIAAALGPDDSPALHAQDTLAAGAGLCDPAIVRTMTQAAPDAVCTLLEWGVPFDRHTSGALDLHLEAAHSRARIAHAAGDGSGAAIMRALIARVRATPRIIVLEGASLRALDVHENRLRGIWAGLSYIPTSACVIASGGVGALYAEATSPSGNRGLGLAIAARAGARLADMEFVQFHPTALDIGDRPGRRPLVSEAVRGAGAALIDETGERFTDELASRDVVSRAIAAHLHEGHRVFLDARKVLAGHFAQHFPTIAASCAAIGIDPDIHPIPVRPAVHYHMGGIEVDARGRSSISGLWAAGEAACTGLHGANRLASNSLLEAFVTGQSVAQDLNAISLPNAHHVADAPPALTSAHDYGRLMSAEAGILRNEAGLSKLRRRLSSDALQDDHALVGAFIAHAALQRRESRGSHWRTDYPERAAPHRNSFILADLPLHATSLEYA</sequence>
<evidence type="ECO:0000313" key="12">
    <source>
        <dbReference type="EMBL" id="AOX17332.1"/>
    </source>
</evidence>
<dbReference type="InterPro" id="IPR027477">
    <property type="entry name" value="Succ_DH/fumarate_Rdtase_cat_sf"/>
</dbReference>
<evidence type="ECO:0000313" key="13">
    <source>
        <dbReference type="Proteomes" id="UP000179145"/>
    </source>
</evidence>
<feature type="domain" description="Fumarate reductase/succinate dehydrogenase flavoprotein-like C-terminal" evidence="11">
    <location>
        <begin position="445"/>
        <end position="472"/>
    </location>
</feature>
<dbReference type="KEGG" id="kba:A0U89_09515"/>
<dbReference type="EC" id="1.4.3.16" evidence="4"/>
<dbReference type="EMBL" id="CP014674">
    <property type="protein sequence ID" value="AOX17332.1"/>
    <property type="molecule type" value="Genomic_DNA"/>
</dbReference>
<comment type="cofactor">
    <cofactor evidence="1">
        <name>FAD</name>
        <dbReference type="ChEBI" id="CHEBI:57692"/>
    </cofactor>
</comment>
<dbReference type="Gene3D" id="1.20.58.100">
    <property type="entry name" value="Fumarate reductase/succinate dehydrogenase flavoprotein-like, C-terminal domain"/>
    <property type="match status" value="1"/>
</dbReference>
<keyword evidence="7" id="KW-0274">FAD</keyword>
<evidence type="ECO:0000256" key="2">
    <source>
        <dbReference type="ARBA" id="ARBA00004950"/>
    </source>
</evidence>
<comment type="pathway">
    <text evidence="2">Cofactor biosynthesis; NAD(+) biosynthesis; iminoaspartate from L-aspartate (oxidase route): step 1/1.</text>
</comment>
<evidence type="ECO:0000259" key="10">
    <source>
        <dbReference type="Pfam" id="PF00890"/>
    </source>
</evidence>
<dbReference type="Gene3D" id="3.50.50.60">
    <property type="entry name" value="FAD/NAD(P)-binding domain"/>
    <property type="match status" value="1"/>
</dbReference>
<evidence type="ECO:0000256" key="5">
    <source>
        <dbReference type="ARBA" id="ARBA00022630"/>
    </source>
</evidence>
<organism evidence="12 13">
    <name type="scientific">Kozakia baliensis</name>
    <dbReference type="NCBI Taxonomy" id="153496"/>
    <lineage>
        <taxon>Bacteria</taxon>
        <taxon>Pseudomonadati</taxon>
        <taxon>Pseudomonadota</taxon>
        <taxon>Alphaproteobacteria</taxon>
        <taxon>Acetobacterales</taxon>
        <taxon>Acetobacteraceae</taxon>
        <taxon>Kozakia</taxon>
    </lineage>
</organism>
<dbReference type="SUPFAM" id="SSF51905">
    <property type="entry name" value="FAD/NAD(P)-binding domain"/>
    <property type="match status" value="1"/>
</dbReference>
<comment type="catalytic activity">
    <reaction evidence="9">
        <text>L-aspartate + O2 = iminosuccinate + H2O2</text>
        <dbReference type="Rhea" id="RHEA:25876"/>
        <dbReference type="ChEBI" id="CHEBI:15379"/>
        <dbReference type="ChEBI" id="CHEBI:16240"/>
        <dbReference type="ChEBI" id="CHEBI:29991"/>
        <dbReference type="ChEBI" id="CHEBI:77875"/>
        <dbReference type="EC" id="1.4.3.16"/>
    </reaction>
    <physiologicalReaction direction="left-to-right" evidence="9">
        <dbReference type="Rhea" id="RHEA:25877"/>
    </physiologicalReaction>
</comment>
<gene>
    <name evidence="12" type="ORF">A0U89_09515</name>
</gene>
<evidence type="ECO:0000256" key="1">
    <source>
        <dbReference type="ARBA" id="ARBA00001974"/>
    </source>
</evidence>
<evidence type="ECO:0000256" key="8">
    <source>
        <dbReference type="ARBA" id="ARBA00023002"/>
    </source>
</evidence>
<name>A0A1D8UUL3_9PROT</name>
<dbReference type="Pfam" id="PF00890">
    <property type="entry name" value="FAD_binding_2"/>
    <property type="match status" value="1"/>
</dbReference>
<dbReference type="Proteomes" id="UP000179145">
    <property type="component" value="Chromosome"/>
</dbReference>
<keyword evidence="5" id="KW-0285">Flavoprotein</keyword>
<dbReference type="PANTHER" id="PTHR42716:SF2">
    <property type="entry name" value="L-ASPARTATE OXIDASE, CHLOROPLASTIC"/>
    <property type="match status" value="1"/>
</dbReference>
<dbReference type="InterPro" id="IPR003953">
    <property type="entry name" value="FAD-dep_OxRdtase_2_FAD-bd"/>
</dbReference>
<keyword evidence="6" id="KW-0662">Pyridine nucleotide biosynthesis</keyword>
<dbReference type="SUPFAM" id="SSF56425">
    <property type="entry name" value="Succinate dehydrogenase/fumarate reductase flavoprotein, catalytic domain"/>
    <property type="match status" value="1"/>
</dbReference>
<comment type="similarity">
    <text evidence="3">Belongs to the FAD-dependent oxidoreductase 2 family. NadB subfamily.</text>
</comment>
<dbReference type="PANTHER" id="PTHR42716">
    <property type="entry name" value="L-ASPARTATE OXIDASE"/>
    <property type="match status" value="1"/>
</dbReference>
<dbReference type="SUPFAM" id="SSF46977">
    <property type="entry name" value="Succinate dehydrogenase/fumarate reductase flavoprotein C-terminal domain"/>
    <property type="match status" value="1"/>
</dbReference>
<proteinExistence type="inferred from homology"/>
<dbReference type="RefSeq" id="WP_070402963.1">
    <property type="nucleotide sequence ID" value="NZ_BJVW01000001.1"/>
</dbReference>
<evidence type="ECO:0000256" key="6">
    <source>
        <dbReference type="ARBA" id="ARBA00022642"/>
    </source>
</evidence>
<dbReference type="STRING" id="153496.A0U89_09515"/>
<keyword evidence="8" id="KW-0560">Oxidoreductase</keyword>
<dbReference type="InterPro" id="IPR005288">
    <property type="entry name" value="NadB"/>
</dbReference>
<dbReference type="Pfam" id="PF02910">
    <property type="entry name" value="Succ_DH_flav_C"/>
    <property type="match status" value="1"/>
</dbReference>
<evidence type="ECO:0000256" key="9">
    <source>
        <dbReference type="ARBA" id="ARBA00048305"/>
    </source>
</evidence>
<dbReference type="OrthoDB" id="9806724at2"/>
<feature type="domain" description="FAD-dependent oxidoreductase 2 FAD-binding" evidence="10">
    <location>
        <begin position="14"/>
        <end position="371"/>
    </location>
</feature>
<dbReference type="GO" id="GO:0008734">
    <property type="term" value="F:L-aspartate oxidase activity"/>
    <property type="evidence" value="ECO:0007669"/>
    <property type="project" value="UniProtKB-EC"/>
</dbReference>
<dbReference type="InterPro" id="IPR037099">
    <property type="entry name" value="Fum_R/Succ_DH_flav-like_C_sf"/>
</dbReference>
<evidence type="ECO:0000256" key="7">
    <source>
        <dbReference type="ARBA" id="ARBA00022827"/>
    </source>
</evidence>
<evidence type="ECO:0000256" key="4">
    <source>
        <dbReference type="ARBA" id="ARBA00012173"/>
    </source>
</evidence>
<dbReference type="PRINTS" id="PR00368">
    <property type="entry name" value="FADPNR"/>
</dbReference>
<dbReference type="UniPathway" id="UPA00253">
    <property type="reaction ID" value="UER00326"/>
</dbReference>
<evidence type="ECO:0000256" key="3">
    <source>
        <dbReference type="ARBA" id="ARBA00008562"/>
    </source>
</evidence>
<accession>A0A1D8UUL3</accession>
<dbReference type="AlphaFoldDB" id="A0A1D8UUL3"/>
<dbReference type="eggNOG" id="COG0029">
    <property type="taxonomic scope" value="Bacteria"/>
</dbReference>
<dbReference type="InterPro" id="IPR036188">
    <property type="entry name" value="FAD/NAD-bd_sf"/>
</dbReference>
<protein>
    <recommendedName>
        <fullName evidence="4">L-aspartate oxidase</fullName>
        <ecNumber evidence="4">1.4.3.16</ecNumber>
    </recommendedName>
</protein>
<keyword evidence="13" id="KW-1185">Reference proteome</keyword>
<dbReference type="NCBIfam" id="NF005701">
    <property type="entry name" value="PRK07512.1"/>
    <property type="match status" value="1"/>
</dbReference>
<dbReference type="GO" id="GO:0034628">
    <property type="term" value="P:'de novo' NAD+ biosynthetic process from L-aspartate"/>
    <property type="evidence" value="ECO:0007669"/>
    <property type="project" value="TreeGrafter"/>
</dbReference>
<dbReference type="InterPro" id="IPR015939">
    <property type="entry name" value="Fum_Rdtase/Succ_DH_flav-like_C"/>
</dbReference>